<dbReference type="EnsemblMetazoa" id="RPRC002686-RA">
    <property type="protein sequence ID" value="RPRC002686-PA"/>
    <property type="gene ID" value="RPRC002686"/>
</dbReference>
<accession>T1HF64</accession>
<keyword evidence="2" id="KW-1185">Reference proteome</keyword>
<dbReference type="HOGENOM" id="CLU_1379688_0_0_1"/>
<dbReference type="AlphaFoldDB" id="T1HF64"/>
<reference evidence="1" key="1">
    <citation type="submission" date="2015-05" db="UniProtKB">
        <authorList>
            <consortium name="EnsemblMetazoa"/>
        </authorList>
    </citation>
    <scope>IDENTIFICATION</scope>
</reference>
<dbReference type="VEuPathDB" id="VectorBase:RPRC002686"/>
<evidence type="ECO:0000313" key="2">
    <source>
        <dbReference type="Proteomes" id="UP000015103"/>
    </source>
</evidence>
<proteinExistence type="predicted"/>
<dbReference type="EMBL" id="ACPB03000780">
    <property type="status" value="NOT_ANNOTATED_CDS"/>
    <property type="molecule type" value="Genomic_DNA"/>
</dbReference>
<dbReference type="EMBL" id="ACPB03000781">
    <property type="status" value="NOT_ANNOTATED_CDS"/>
    <property type="molecule type" value="Genomic_DNA"/>
</dbReference>
<dbReference type="EMBL" id="ACPB03000778">
    <property type="status" value="NOT_ANNOTATED_CDS"/>
    <property type="molecule type" value="Genomic_DNA"/>
</dbReference>
<evidence type="ECO:0000313" key="1">
    <source>
        <dbReference type="EnsemblMetazoa" id="RPRC002686-PA"/>
    </source>
</evidence>
<dbReference type="InParanoid" id="T1HF64"/>
<dbReference type="Proteomes" id="UP000015103">
    <property type="component" value="Unassembled WGS sequence"/>
</dbReference>
<protein>
    <submittedName>
        <fullName evidence="1">Secreted protein</fullName>
    </submittedName>
</protein>
<sequence length="198" mass="22701">MSLVLTVQVLKWSVLCPLSSAALSESRESIFCEVRGDQIVHPKKFNYSQIIEKQCLIIYLTFASTRHKMPLKSLNTRNLFTKVQQLWSDNKSKASGGYAEKWEPILYSRNCKNAIWPQTGRLLIVSVFFDSSQADFLSTGDQDVSCRKISRNNLTFSGAVQEVNPVQFRAQLTKFCYYKFKVRAVVKEKQATTQRNVQ</sequence>
<name>T1HF64_RHOPR</name>
<organism evidence="1 2">
    <name type="scientific">Rhodnius prolixus</name>
    <name type="common">Triatomid bug</name>
    <dbReference type="NCBI Taxonomy" id="13249"/>
    <lineage>
        <taxon>Eukaryota</taxon>
        <taxon>Metazoa</taxon>
        <taxon>Ecdysozoa</taxon>
        <taxon>Arthropoda</taxon>
        <taxon>Hexapoda</taxon>
        <taxon>Insecta</taxon>
        <taxon>Pterygota</taxon>
        <taxon>Neoptera</taxon>
        <taxon>Paraneoptera</taxon>
        <taxon>Hemiptera</taxon>
        <taxon>Heteroptera</taxon>
        <taxon>Panheteroptera</taxon>
        <taxon>Cimicomorpha</taxon>
        <taxon>Reduviidae</taxon>
        <taxon>Triatominae</taxon>
        <taxon>Rhodnius</taxon>
    </lineage>
</organism>
<dbReference type="EMBL" id="ACPB03000779">
    <property type="status" value="NOT_ANNOTATED_CDS"/>
    <property type="molecule type" value="Genomic_DNA"/>
</dbReference>